<dbReference type="Proteomes" id="UP000719766">
    <property type="component" value="Unassembled WGS sequence"/>
</dbReference>
<protein>
    <recommendedName>
        <fullName evidence="4">Secreted protein</fullName>
    </recommendedName>
</protein>
<dbReference type="RefSeq" id="XP_041161781.1">
    <property type="nucleotide sequence ID" value="XM_041299988.1"/>
</dbReference>
<reference evidence="2" key="1">
    <citation type="journal article" date="2020" name="New Phytol.">
        <title>Comparative genomics reveals dynamic genome evolution in host specialist ectomycorrhizal fungi.</title>
        <authorList>
            <person name="Lofgren L.A."/>
            <person name="Nguyen N.H."/>
            <person name="Vilgalys R."/>
            <person name="Ruytinx J."/>
            <person name="Liao H.L."/>
            <person name="Branco S."/>
            <person name="Kuo A."/>
            <person name="LaButti K."/>
            <person name="Lipzen A."/>
            <person name="Andreopoulos W."/>
            <person name="Pangilinan J."/>
            <person name="Riley R."/>
            <person name="Hundley H."/>
            <person name="Na H."/>
            <person name="Barry K."/>
            <person name="Grigoriev I.V."/>
            <person name="Stajich J.E."/>
            <person name="Kennedy P.G."/>
        </authorList>
    </citation>
    <scope>NUCLEOTIDE SEQUENCE</scope>
    <source>
        <strain evidence="2">S12</strain>
    </source>
</reference>
<comment type="caution">
    <text evidence="2">The sequence shown here is derived from an EMBL/GenBank/DDBJ whole genome shotgun (WGS) entry which is preliminary data.</text>
</comment>
<accession>A0A9P7DJT8</accession>
<sequence>MLFRVFTIFLLVARPSWLSVVRIACSSVTRPPRYSRARLPIVCERSWNERLSAYFSDDAGLWPQYRTRFYMGVLPPLARIVGNMTETEVGVLPPQSHDMGNIASGNAGALPPQLDSTTIEPKVLSRFSAGMARA</sequence>
<gene>
    <name evidence="2" type="ORF">HD556DRAFT_1307018</name>
</gene>
<evidence type="ECO:0008006" key="4">
    <source>
        <dbReference type="Google" id="ProtNLM"/>
    </source>
</evidence>
<dbReference type="EMBL" id="JABBWE010000019">
    <property type="protein sequence ID" value="KAG1796265.1"/>
    <property type="molecule type" value="Genomic_DNA"/>
</dbReference>
<feature type="signal peptide" evidence="1">
    <location>
        <begin position="1"/>
        <end position="18"/>
    </location>
</feature>
<evidence type="ECO:0000313" key="2">
    <source>
        <dbReference type="EMBL" id="KAG1796265.1"/>
    </source>
</evidence>
<feature type="chain" id="PRO_5040496048" description="Secreted protein" evidence="1">
    <location>
        <begin position="19"/>
        <end position="134"/>
    </location>
</feature>
<evidence type="ECO:0000256" key="1">
    <source>
        <dbReference type="SAM" id="SignalP"/>
    </source>
</evidence>
<name>A0A9P7DJT8_9AGAM</name>
<dbReference type="GeneID" id="64593752"/>
<organism evidence="2 3">
    <name type="scientific">Suillus plorans</name>
    <dbReference type="NCBI Taxonomy" id="116603"/>
    <lineage>
        <taxon>Eukaryota</taxon>
        <taxon>Fungi</taxon>
        <taxon>Dikarya</taxon>
        <taxon>Basidiomycota</taxon>
        <taxon>Agaricomycotina</taxon>
        <taxon>Agaricomycetes</taxon>
        <taxon>Agaricomycetidae</taxon>
        <taxon>Boletales</taxon>
        <taxon>Suillineae</taxon>
        <taxon>Suillaceae</taxon>
        <taxon>Suillus</taxon>
    </lineage>
</organism>
<evidence type="ECO:0000313" key="3">
    <source>
        <dbReference type="Proteomes" id="UP000719766"/>
    </source>
</evidence>
<proteinExistence type="predicted"/>
<keyword evidence="1" id="KW-0732">Signal</keyword>
<dbReference type="AlphaFoldDB" id="A0A9P7DJT8"/>
<keyword evidence="3" id="KW-1185">Reference proteome</keyword>